<comment type="caution">
    <text evidence="2">The sequence shown here is derived from an EMBL/GenBank/DDBJ whole genome shotgun (WGS) entry which is preliminary data.</text>
</comment>
<dbReference type="Proteomes" id="UP000319731">
    <property type="component" value="Unassembled WGS sequence"/>
</dbReference>
<reference evidence="2 3" key="1">
    <citation type="journal article" date="2019" name="Sci. Rep.">
        <title>Comparative genomics of chytrid fungi reveal insights into the obligate biotrophic and pathogenic lifestyle of Synchytrium endobioticum.</title>
        <authorList>
            <person name="van de Vossenberg B.T.L.H."/>
            <person name="Warris S."/>
            <person name="Nguyen H.D.T."/>
            <person name="van Gent-Pelzer M.P.E."/>
            <person name="Joly D.L."/>
            <person name="van de Geest H.C."/>
            <person name="Bonants P.J.M."/>
            <person name="Smith D.S."/>
            <person name="Levesque C.A."/>
            <person name="van der Lee T.A.J."/>
        </authorList>
    </citation>
    <scope>NUCLEOTIDE SEQUENCE [LARGE SCALE GENOMIC DNA]</scope>
    <source>
        <strain evidence="2 3">JEL517</strain>
    </source>
</reference>
<organism evidence="2 3">
    <name type="scientific">Synchytrium microbalum</name>
    <dbReference type="NCBI Taxonomy" id="1806994"/>
    <lineage>
        <taxon>Eukaryota</taxon>
        <taxon>Fungi</taxon>
        <taxon>Fungi incertae sedis</taxon>
        <taxon>Chytridiomycota</taxon>
        <taxon>Chytridiomycota incertae sedis</taxon>
        <taxon>Chytridiomycetes</taxon>
        <taxon>Synchytriales</taxon>
        <taxon>Synchytriaceae</taxon>
        <taxon>Synchytrium</taxon>
    </lineage>
</organism>
<evidence type="ECO:0000313" key="3">
    <source>
        <dbReference type="Proteomes" id="UP000319731"/>
    </source>
</evidence>
<keyword evidence="3" id="KW-1185">Reference proteome</keyword>
<dbReference type="OrthoDB" id="65833at2759"/>
<protein>
    <recommendedName>
        <fullName evidence="4">C1q domain-containing protein</fullName>
    </recommendedName>
</protein>
<dbReference type="PANTHER" id="PTHR40131:SF1">
    <property type="entry name" value="C1Q DOMAIN-CONTAINING PROTEIN"/>
    <property type="match status" value="1"/>
</dbReference>
<dbReference type="EMBL" id="QEAO01000003">
    <property type="protein sequence ID" value="TPX37142.1"/>
    <property type="molecule type" value="Genomic_DNA"/>
</dbReference>
<feature type="region of interest" description="Disordered" evidence="1">
    <location>
        <begin position="489"/>
        <end position="521"/>
    </location>
</feature>
<sequence>MDPSRYPLQNINTSSTYYAALPNPHRPASPSAATPFVPPSSIHQPYNNMINNKTPGMEAVLSALQEQAEAVKSLQAAMLAMENASSSPIRATARTNNIVKEGGIDGGRRVGELDAELRKLRGLSPSREPTPKLPNDNVMTPAMLAAIDAAVAARLPLLVEKAQKQLRDDISRLNSSGAVNTSGMARYDRERLHGLVHDEVSVQLAKKLPMEITTRIETAVFPQIEHLLETCRVLQKSVLAKPDKDEVHYDISTSISKTLAALDKRESQIEAEILQQVSHKVNGKIETMTQLHQSSLDHKLEVFSKQLETFKSEMVALSHENEESHARVLSGLHDVSGIALHEPKIKQMIRDGLDESVTDLRKVISQKVDHAVLEELMRHIASREELRAMLDKKLHTSSGGAEDGISSVVKIFESKLSAFRKELSSKSKKASEIHTEAAKRDITDGILQHVHNDLRAMFSTCTDEIMGSVRNDVDLKLIGLKRDMIERFGRRTSPNTSILPETNHHHHPNNSEPITNAGPGVPIADILANEERHRNQEERVRCELRQFIIKSLEQHYTDLMREADGKITSLRREVLDALRKSPQGGAISNSNNNGGEVHVVDMENAVKSITRDFDEKLYLVCSDVSAVKSAQEQILRRPLHRVAQWLWKSQTLKFGSAVPWNYQSVNTDPDNFTWTSDSPHIRVHDGGLYEISFAFFTKAKPSIQLVVNGESVLSAINSASYVVHHGSGFVVSGEGAMEPGVVSGLSLLDFLALPPKSTLSLHYHGAKKQILGHGFFNLRRLY</sequence>
<evidence type="ECO:0000313" key="2">
    <source>
        <dbReference type="EMBL" id="TPX37142.1"/>
    </source>
</evidence>
<dbReference type="STRING" id="1806994.A0A507CBZ8"/>
<proteinExistence type="predicted"/>
<dbReference type="RefSeq" id="XP_031027212.1">
    <property type="nucleotide sequence ID" value="XM_031166961.1"/>
</dbReference>
<accession>A0A507CBZ8</accession>
<evidence type="ECO:0008006" key="4">
    <source>
        <dbReference type="Google" id="ProtNLM"/>
    </source>
</evidence>
<gene>
    <name evidence="2" type="ORF">SmJEL517_g01033</name>
</gene>
<dbReference type="AlphaFoldDB" id="A0A507CBZ8"/>
<dbReference type="PANTHER" id="PTHR40131">
    <property type="entry name" value="C1Q DOMAIN-CONTAINING PROTEIN"/>
    <property type="match status" value="1"/>
</dbReference>
<name>A0A507CBZ8_9FUNG</name>
<evidence type="ECO:0000256" key="1">
    <source>
        <dbReference type="SAM" id="MobiDB-lite"/>
    </source>
</evidence>
<dbReference type="GeneID" id="42002258"/>